<comment type="caution">
    <text evidence="2">The sequence shown here is derived from an EMBL/GenBank/DDBJ whole genome shotgun (WGS) entry which is preliminary data.</text>
</comment>
<reference evidence="2 3" key="1">
    <citation type="submission" date="2017-10" db="EMBL/GenBank/DDBJ databases">
        <title>Genomics of the genus Arcobacter.</title>
        <authorList>
            <person name="Perez-Cataluna A."/>
            <person name="Figueras M.J."/>
        </authorList>
    </citation>
    <scope>NUCLEOTIDE SEQUENCE [LARGE SCALE GENOMIC DNA]</scope>
    <source>
        <strain evidence="2 3">CECT 7835</strain>
    </source>
</reference>
<dbReference type="EMBL" id="PDKM01000041">
    <property type="protein sequence ID" value="RXK08806.1"/>
    <property type="molecule type" value="Genomic_DNA"/>
</dbReference>
<organism evidence="2 3">
    <name type="scientific">Halarcobacter bivalviorum</name>
    <dbReference type="NCBI Taxonomy" id="663364"/>
    <lineage>
        <taxon>Bacteria</taxon>
        <taxon>Pseudomonadati</taxon>
        <taxon>Campylobacterota</taxon>
        <taxon>Epsilonproteobacteria</taxon>
        <taxon>Campylobacterales</taxon>
        <taxon>Arcobacteraceae</taxon>
        <taxon>Halarcobacter</taxon>
    </lineage>
</organism>
<keyword evidence="1" id="KW-0732">Signal</keyword>
<dbReference type="SUPFAM" id="SSF53850">
    <property type="entry name" value="Periplasmic binding protein-like II"/>
    <property type="match status" value="1"/>
</dbReference>
<accession>A0AAX2A5I3</accession>
<dbReference type="AlphaFoldDB" id="A0AAX2A5I3"/>
<feature type="chain" id="PRO_5043455179" evidence="1">
    <location>
        <begin position="18"/>
        <end position="64"/>
    </location>
</feature>
<gene>
    <name evidence="2" type="ORF">CRV05_13425</name>
</gene>
<evidence type="ECO:0000256" key="1">
    <source>
        <dbReference type="SAM" id="SignalP"/>
    </source>
</evidence>
<dbReference type="Gene3D" id="3.40.190.10">
    <property type="entry name" value="Periplasmic binding protein-like II"/>
    <property type="match status" value="1"/>
</dbReference>
<dbReference type="Proteomes" id="UP000289193">
    <property type="component" value="Unassembled WGS sequence"/>
</dbReference>
<feature type="signal peptide" evidence="1">
    <location>
        <begin position="1"/>
        <end position="17"/>
    </location>
</feature>
<proteinExistence type="predicted"/>
<name>A0AAX2A5I3_9BACT</name>
<evidence type="ECO:0000313" key="3">
    <source>
        <dbReference type="Proteomes" id="UP000289193"/>
    </source>
</evidence>
<keyword evidence="3" id="KW-1185">Reference proteome</keyword>
<dbReference type="Pfam" id="PF13531">
    <property type="entry name" value="SBP_bac_11"/>
    <property type="match status" value="1"/>
</dbReference>
<sequence length="64" mass="6875">MKKIILTLAILYSTAFAGTINVAVAANVSYAINDLIKEFNKTNPDTKIQVTLGSSGKFTAQIQN</sequence>
<protein>
    <submittedName>
        <fullName evidence="2">Molybdate ABC transporter substrate-binding protein</fullName>
    </submittedName>
</protein>
<dbReference type="RefSeq" id="WP_164969401.1">
    <property type="nucleotide sequence ID" value="NZ_PDKM01000041.1"/>
</dbReference>
<feature type="non-terminal residue" evidence="2">
    <location>
        <position position="64"/>
    </location>
</feature>
<evidence type="ECO:0000313" key="2">
    <source>
        <dbReference type="EMBL" id="RXK08806.1"/>
    </source>
</evidence>